<proteinExistence type="predicted"/>
<evidence type="ECO:0008006" key="3">
    <source>
        <dbReference type="Google" id="ProtNLM"/>
    </source>
</evidence>
<evidence type="ECO:0000313" key="1">
    <source>
        <dbReference type="EMBL" id="BCX49953.1"/>
    </source>
</evidence>
<gene>
    <name evidence="1" type="ORF">HAHE_38610</name>
</gene>
<evidence type="ECO:0000313" key="2">
    <source>
        <dbReference type="Proteomes" id="UP001374893"/>
    </source>
</evidence>
<name>A0ABM7RHQ0_9BACT</name>
<accession>A0ABM7RHQ0</accession>
<dbReference type="Proteomes" id="UP001374893">
    <property type="component" value="Chromosome"/>
</dbReference>
<sequence length="149" mass="16857">MVLLGKSLTEASTEVAFLLACIGLETLLVCTESGQREQMRKAVFLFSGLNHASRGKPIEDQFNEAYDKRCRFVHRGESDDIQLADARIVQEILFNVIANIATHTEQFRSKQAVADVARQIAAARELGIENKYWPKKMLYRHCVTTTAKR</sequence>
<keyword evidence="2" id="KW-1185">Reference proteome</keyword>
<organism evidence="1 2">
    <name type="scientific">Haloferula helveola</name>
    <dbReference type="NCBI Taxonomy" id="490095"/>
    <lineage>
        <taxon>Bacteria</taxon>
        <taxon>Pseudomonadati</taxon>
        <taxon>Verrucomicrobiota</taxon>
        <taxon>Verrucomicrobiia</taxon>
        <taxon>Verrucomicrobiales</taxon>
        <taxon>Verrucomicrobiaceae</taxon>
        <taxon>Haloferula</taxon>
    </lineage>
</organism>
<reference evidence="1 2" key="1">
    <citation type="submission" date="2021-06" db="EMBL/GenBank/DDBJ databases">
        <title>Complete genome of Haloferula helveola possessing various polysaccharide degrading enzymes.</title>
        <authorList>
            <person name="Takami H."/>
            <person name="Huang C."/>
            <person name="Hamasaki K."/>
        </authorList>
    </citation>
    <scope>NUCLEOTIDE SEQUENCE [LARGE SCALE GENOMIC DNA]</scope>
    <source>
        <strain evidence="1 2">CN-1</strain>
    </source>
</reference>
<protein>
    <recommendedName>
        <fullName evidence="3">Apea-like HEPN domain-containing protein</fullName>
    </recommendedName>
</protein>
<dbReference type="EMBL" id="AP024702">
    <property type="protein sequence ID" value="BCX49953.1"/>
    <property type="molecule type" value="Genomic_DNA"/>
</dbReference>